<dbReference type="GO" id="GO:0050308">
    <property type="term" value="F:sugar-phosphatase activity"/>
    <property type="evidence" value="ECO:0007669"/>
    <property type="project" value="TreeGrafter"/>
</dbReference>
<dbReference type="PANTHER" id="PTHR43481">
    <property type="entry name" value="FRUCTOSE-1-PHOSPHATE PHOSPHATASE"/>
    <property type="match status" value="1"/>
</dbReference>
<dbReference type="NCBIfam" id="TIGR01549">
    <property type="entry name" value="HAD-SF-IA-v1"/>
    <property type="match status" value="1"/>
</dbReference>
<dbReference type="FunFam" id="3.40.50.1000:FF:000162">
    <property type="entry name" value="HAD-like protein"/>
    <property type="match status" value="1"/>
</dbReference>
<dbReference type="InterPro" id="IPR006439">
    <property type="entry name" value="HAD-SF_hydro_IA"/>
</dbReference>
<dbReference type="Proteomes" id="UP000321577">
    <property type="component" value="Unassembled WGS sequence"/>
</dbReference>
<dbReference type="SFLD" id="SFLDG01135">
    <property type="entry name" value="C1.5.6:_HAD__Beta-PGM__Phospha"/>
    <property type="match status" value="1"/>
</dbReference>
<keyword evidence="2" id="KW-1185">Reference proteome</keyword>
<dbReference type="Gene3D" id="1.10.150.240">
    <property type="entry name" value="Putative phosphatase, domain 2"/>
    <property type="match status" value="1"/>
</dbReference>
<evidence type="ECO:0000313" key="2">
    <source>
        <dbReference type="Proteomes" id="UP000321577"/>
    </source>
</evidence>
<sequence length="234" mass="25284">MRETVQQSRLRHIKEPMTNPTSSVLTLERKYAAVLFDMDGTLVDSRAVVDRVMRRWAAKHGFDASRILAVSHGRRTIDSVTEFAVPGMDIEAETQEIEDQEVADTEGIIAMPGAAEILARLGDRWAVVTSAGRELARRRLTAAGLPIPDVLVTAEDVAIGKPDPAGYLLAASRLGVPPDQCLVFEDAPAGLEAGRRAGCDVVANLGAVLHPFEPGCASITHYAQICFELAEEKL</sequence>
<dbReference type="PANTHER" id="PTHR43481:SF4">
    <property type="entry name" value="GLYCEROL-1-PHOSPHATE PHOSPHOHYDROLASE 1-RELATED"/>
    <property type="match status" value="1"/>
</dbReference>
<dbReference type="SFLD" id="SFLDS00003">
    <property type="entry name" value="Haloacid_Dehalogenase"/>
    <property type="match status" value="1"/>
</dbReference>
<comment type="caution">
    <text evidence="1">The sequence shown here is derived from an EMBL/GenBank/DDBJ whole genome shotgun (WGS) entry which is preliminary data.</text>
</comment>
<dbReference type="PRINTS" id="PR00413">
    <property type="entry name" value="HADHALOGNASE"/>
</dbReference>
<gene>
    <name evidence="1" type="primary">orf24</name>
    <name evidence="1" type="ORF">BGE01nite_20650</name>
</gene>
<dbReference type="NCBIfam" id="TIGR01509">
    <property type="entry name" value="HAD-SF-IA-v3"/>
    <property type="match status" value="1"/>
</dbReference>
<dbReference type="InterPro" id="IPR051806">
    <property type="entry name" value="HAD-like_SPP"/>
</dbReference>
<dbReference type="CDD" id="cd07527">
    <property type="entry name" value="HAD_ScGPP-like"/>
    <property type="match status" value="1"/>
</dbReference>
<dbReference type="SUPFAM" id="SSF56784">
    <property type="entry name" value="HAD-like"/>
    <property type="match status" value="1"/>
</dbReference>
<protein>
    <submittedName>
        <fullName evidence="1">Glycerol-3-phosphatase</fullName>
    </submittedName>
</protein>
<organism evidence="1 2">
    <name type="scientific">Brevifollis gellanilyticus</name>
    <dbReference type="NCBI Taxonomy" id="748831"/>
    <lineage>
        <taxon>Bacteria</taxon>
        <taxon>Pseudomonadati</taxon>
        <taxon>Verrucomicrobiota</taxon>
        <taxon>Verrucomicrobiia</taxon>
        <taxon>Verrucomicrobiales</taxon>
        <taxon>Verrucomicrobiaceae</taxon>
    </lineage>
</organism>
<dbReference type="InterPro" id="IPR023214">
    <property type="entry name" value="HAD_sf"/>
</dbReference>
<dbReference type="Pfam" id="PF00702">
    <property type="entry name" value="Hydrolase"/>
    <property type="match status" value="1"/>
</dbReference>
<dbReference type="InterPro" id="IPR023198">
    <property type="entry name" value="PGP-like_dom2"/>
</dbReference>
<dbReference type="EMBL" id="BKAG01000012">
    <property type="protein sequence ID" value="GEP42774.1"/>
    <property type="molecule type" value="Genomic_DNA"/>
</dbReference>
<dbReference type="AlphaFoldDB" id="A0A512M7R7"/>
<proteinExistence type="predicted"/>
<dbReference type="SFLD" id="SFLDG01129">
    <property type="entry name" value="C1.5:_HAD__Beta-PGM__Phosphata"/>
    <property type="match status" value="1"/>
</dbReference>
<reference evidence="1 2" key="1">
    <citation type="submission" date="2019-07" db="EMBL/GenBank/DDBJ databases">
        <title>Whole genome shotgun sequence of Brevifollis gellanilyticus NBRC 108608.</title>
        <authorList>
            <person name="Hosoyama A."/>
            <person name="Uohara A."/>
            <person name="Ohji S."/>
            <person name="Ichikawa N."/>
        </authorList>
    </citation>
    <scope>NUCLEOTIDE SEQUENCE [LARGE SCALE GENOMIC DNA]</scope>
    <source>
        <strain evidence="1 2">NBRC 108608</strain>
    </source>
</reference>
<accession>A0A512M7R7</accession>
<evidence type="ECO:0000313" key="1">
    <source>
        <dbReference type="EMBL" id="GEP42774.1"/>
    </source>
</evidence>
<name>A0A512M7R7_9BACT</name>
<dbReference type="InterPro" id="IPR036412">
    <property type="entry name" value="HAD-like_sf"/>
</dbReference>
<dbReference type="Gene3D" id="3.40.50.1000">
    <property type="entry name" value="HAD superfamily/HAD-like"/>
    <property type="match status" value="1"/>
</dbReference>